<dbReference type="AlphaFoldDB" id="A0AAD7XG88"/>
<dbReference type="Pfam" id="PF07350">
    <property type="entry name" value="Gig2-like"/>
    <property type="match status" value="1"/>
</dbReference>
<protein>
    <recommendedName>
        <fullName evidence="3">DUF1479-domain-containing protein</fullName>
    </recommendedName>
</protein>
<name>A0AAD7XG88_9APHY</name>
<accession>A0AAD7XG88</accession>
<gene>
    <name evidence="1" type="ORF">ONZ51_g1009</name>
</gene>
<proteinExistence type="predicted"/>
<dbReference type="PANTHER" id="PTHR30613">
    <property type="entry name" value="UNCHARACTERIZED PROTEIN YBIU-RELATED"/>
    <property type="match status" value="1"/>
</dbReference>
<organism evidence="1 2">
    <name type="scientific">Trametes cubensis</name>
    <dbReference type="NCBI Taxonomy" id="1111947"/>
    <lineage>
        <taxon>Eukaryota</taxon>
        <taxon>Fungi</taxon>
        <taxon>Dikarya</taxon>
        <taxon>Basidiomycota</taxon>
        <taxon>Agaricomycotina</taxon>
        <taxon>Agaricomycetes</taxon>
        <taxon>Polyporales</taxon>
        <taxon>Polyporaceae</taxon>
        <taxon>Trametes</taxon>
    </lineage>
</organism>
<keyword evidence="2" id="KW-1185">Reference proteome</keyword>
<evidence type="ECO:0000313" key="2">
    <source>
        <dbReference type="Proteomes" id="UP001215151"/>
    </source>
</evidence>
<dbReference type="Gene3D" id="2.60.120.330">
    <property type="entry name" value="B-lactam Antibiotic, Isopenicillin N Synthase, Chain"/>
    <property type="match status" value="1"/>
</dbReference>
<dbReference type="InterPro" id="IPR027443">
    <property type="entry name" value="IPNS-like_sf"/>
</dbReference>
<dbReference type="Proteomes" id="UP001215151">
    <property type="component" value="Unassembled WGS sequence"/>
</dbReference>
<sequence>MIRGAVSYLSPRDPKRAQEEPCDCTLAFSAWEEAFGICSRLAGERYKKQGRAMVCAPHRTSGLYYLKWPPSLDPAPPRFVELKKEIAGSYPDFEARVTKAWGEILQELEKATKEIASKGSQNVPEVNFSELGSLSPERVEEIKRKGSVVIRDVVDDAEAKEWQAWLREYVTKNPDIEGFPDHDKQFFQLYWTKSQVRARAHPNVLETTKWLNQMYHVKSGEQVENVDLTTPLNYADRFRIRHPGVQWDAHPPHIDGGSIERWEDQVFRSCFADILSGNWREHDPYDLRNRINARSSLYKRPNQSTVFRTYQGWLALSETAPNEGTLQVFPNVLLSNAYIVLRPFFTPKEGKSAESFAPEDWQFDISNPDFPGIYSLGHAFTGPRPNTNSHPHLRLDETMVSVPKVFPGDMVFWHCDVIHAVEKQHVGKEDSTVMYIPAVPYTPANAAYVERQRESFLKGSSPPDFPVTKGEGHCVGVGKEDDIENPVAKRAMGFSIEVA</sequence>
<dbReference type="PANTHER" id="PTHR30613:SF1">
    <property type="entry name" value="DUF1479 DOMAIN PROTEIN (AFU_ORTHOLOGUE AFUA_5G09280)"/>
    <property type="match status" value="1"/>
</dbReference>
<dbReference type="InterPro" id="IPR010856">
    <property type="entry name" value="Gig2-like"/>
</dbReference>
<dbReference type="SUPFAM" id="SSF51197">
    <property type="entry name" value="Clavaminate synthase-like"/>
    <property type="match status" value="1"/>
</dbReference>
<evidence type="ECO:0008006" key="3">
    <source>
        <dbReference type="Google" id="ProtNLM"/>
    </source>
</evidence>
<dbReference type="EMBL" id="JAPEVG010000013">
    <property type="protein sequence ID" value="KAJ8496612.1"/>
    <property type="molecule type" value="Genomic_DNA"/>
</dbReference>
<evidence type="ECO:0000313" key="1">
    <source>
        <dbReference type="EMBL" id="KAJ8496612.1"/>
    </source>
</evidence>
<comment type="caution">
    <text evidence="1">The sequence shown here is derived from an EMBL/GenBank/DDBJ whole genome shotgun (WGS) entry which is preliminary data.</text>
</comment>
<reference evidence="1" key="1">
    <citation type="submission" date="2022-11" db="EMBL/GenBank/DDBJ databases">
        <title>Genome Sequence of Cubamyces cubensis.</title>
        <authorList>
            <person name="Buettner E."/>
        </authorList>
    </citation>
    <scope>NUCLEOTIDE SEQUENCE</scope>
    <source>
        <strain evidence="1">MPL-01</strain>
    </source>
</reference>